<dbReference type="GO" id="GO:0032259">
    <property type="term" value="P:methylation"/>
    <property type="evidence" value="ECO:0007669"/>
    <property type="project" value="UniProtKB-KW"/>
</dbReference>
<evidence type="ECO:0000256" key="3">
    <source>
        <dbReference type="ARBA" id="ARBA00022679"/>
    </source>
</evidence>
<dbReference type="Gene3D" id="3.20.20.480">
    <property type="entry name" value="Trimethylamine methyltransferase-like"/>
    <property type="match status" value="1"/>
</dbReference>
<evidence type="ECO:0000256" key="1">
    <source>
        <dbReference type="ARBA" id="ARBA00007137"/>
    </source>
</evidence>
<dbReference type="AlphaFoldDB" id="A0A7G5MRR0"/>
<comment type="similarity">
    <text evidence="1">Belongs to the trimethylamine methyltransferase family.</text>
</comment>
<dbReference type="GO" id="GO:0008168">
    <property type="term" value="F:methyltransferase activity"/>
    <property type="evidence" value="ECO:0007669"/>
    <property type="project" value="UniProtKB-KW"/>
</dbReference>
<evidence type="ECO:0000313" key="5">
    <source>
        <dbReference type="Proteomes" id="UP000515789"/>
    </source>
</evidence>
<organism evidence="4 5">
    <name type="scientific">Blautia producta</name>
    <dbReference type="NCBI Taxonomy" id="33035"/>
    <lineage>
        <taxon>Bacteria</taxon>
        <taxon>Bacillati</taxon>
        <taxon>Bacillota</taxon>
        <taxon>Clostridia</taxon>
        <taxon>Lachnospirales</taxon>
        <taxon>Lachnospiraceae</taxon>
        <taxon>Blautia</taxon>
    </lineage>
</organism>
<keyword evidence="3 4" id="KW-0808">Transferase</keyword>
<gene>
    <name evidence="4" type="ORF">E5259_06680</name>
</gene>
<keyword evidence="2 4" id="KW-0489">Methyltransferase</keyword>
<evidence type="ECO:0000256" key="2">
    <source>
        <dbReference type="ARBA" id="ARBA00022603"/>
    </source>
</evidence>
<sequence>MLYMKSNVQKIHEATMRILERTGVKFHHPDAVKILKEHNIRMDGDVAYFTEDEIMYWIHKAPAVIDLFAADEKYNVMLGGCHCETATSSGSPQVCDENGKKRNATMEDYVKLTKIYEMNPNYKINGGIIVFPSDTPIDSTALLMHYMAYTHSNKTLMTGTGSYDEIEALMQMGIADAGSRDEFEKYPRLLTIINVNTPLQLDKKMTETLLTFVKYRQPVVIASAAMAGTSSPITLAGTIALQNAEVLSTVALAQMAAPGAPVIYGSQSTTADPRNGSIAIGSPEGALCYNYCAQLAKYYELPSRAGGALSDAKVVNAQAGYESMMTYLACRQSGVNLIVHGAGILDSYTCVSFEKVMMDFEVMEYVNRYLIDIEVDEESIPEELIDELGHEAGYLLSEHTLDHCHSEPLIPSLAVRGASMDPKGQYEENIKKQMDRLLDKYEKPQKDAAVLEKMRKILLERGVGEDLLNTIEAM</sequence>
<protein>
    <submittedName>
        <fullName evidence="4">Trimethylamine methyltransferase</fullName>
    </submittedName>
</protein>
<dbReference type="InterPro" id="IPR010426">
    <property type="entry name" value="MTTB_MeTrfase"/>
</dbReference>
<reference evidence="4 5" key="1">
    <citation type="submission" date="2019-04" db="EMBL/GenBank/DDBJ databases">
        <authorList>
            <person name="Schori C."/>
            <person name="Ahrens C."/>
        </authorList>
    </citation>
    <scope>NUCLEOTIDE SEQUENCE [LARGE SCALE GENOMIC DNA]</scope>
    <source>
        <strain evidence="4 5">DSM 2950</strain>
    </source>
</reference>
<dbReference type="InterPro" id="IPR038601">
    <property type="entry name" value="MttB-like_sf"/>
</dbReference>
<dbReference type="GO" id="GO:0015948">
    <property type="term" value="P:methanogenesis"/>
    <property type="evidence" value="ECO:0007669"/>
    <property type="project" value="InterPro"/>
</dbReference>
<dbReference type="Proteomes" id="UP000515789">
    <property type="component" value="Chromosome"/>
</dbReference>
<name>A0A7G5MRR0_9FIRM</name>
<accession>A0A7G5MRR0</accession>
<dbReference type="EMBL" id="CP039126">
    <property type="protein sequence ID" value="QMW77303.1"/>
    <property type="molecule type" value="Genomic_DNA"/>
</dbReference>
<evidence type="ECO:0000313" key="4">
    <source>
        <dbReference type="EMBL" id="QMW77303.1"/>
    </source>
</evidence>
<dbReference type="Pfam" id="PF06253">
    <property type="entry name" value="MTTB"/>
    <property type="match status" value="1"/>
</dbReference>
<proteinExistence type="inferred from homology"/>